<name>A0A225D7F9_9BACT</name>
<evidence type="ECO:0000259" key="2">
    <source>
        <dbReference type="Pfam" id="PF07587"/>
    </source>
</evidence>
<evidence type="ECO:0000259" key="1">
    <source>
        <dbReference type="Pfam" id="PF07583"/>
    </source>
</evidence>
<evidence type="ECO:0000313" key="4">
    <source>
        <dbReference type="Proteomes" id="UP000214646"/>
    </source>
</evidence>
<gene>
    <name evidence="3" type="ORF">FRUB_06621</name>
</gene>
<feature type="domain" description="DUF1553" evidence="2">
    <location>
        <begin position="417"/>
        <end position="666"/>
    </location>
</feature>
<organism evidence="3 4">
    <name type="scientific">Fimbriiglobus ruber</name>
    <dbReference type="NCBI Taxonomy" id="1908690"/>
    <lineage>
        <taxon>Bacteria</taxon>
        <taxon>Pseudomonadati</taxon>
        <taxon>Planctomycetota</taxon>
        <taxon>Planctomycetia</taxon>
        <taxon>Gemmatales</taxon>
        <taxon>Gemmataceae</taxon>
        <taxon>Fimbriiglobus</taxon>
    </lineage>
</organism>
<evidence type="ECO:0008006" key="5">
    <source>
        <dbReference type="Google" id="ProtNLM"/>
    </source>
</evidence>
<proteinExistence type="predicted"/>
<dbReference type="EMBL" id="NIDE01000014">
    <property type="protein sequence ID" value="OWK37501.1"/>
    <property type="molecule type" value="Genomic_DNA"/>
</dbReference>
<dbReference type="PANTHER" id="PTHR35889">
    <property type="entry name" value="CYCLOINULO-OLIGOSACCHARIDE FRUCTANOTRANSFERASE-RELATED"/>
    <property type="match status" value="1"/>
</dbReference>
<evidence type="ECO:0000313" key="3">
    <source>
        <dbReference type="EMBL" id="OWK37501.1"/>
    </source>
</evidence>
<reference evidence="4" key="1">
    <citation type="submission" date="2017-06" db="EMBL/GenBank/DDBJ databases">
        <title>Genome analysis of Fimbriiglobus ruber SP5, the first member of the order Planctomycetales with confirmed chitinolytic capability.</title>
        <authorList>
            <person name="Ravin N.V."/>
            <person name="Rakitin A.L."/>
            <person name="Ivanova A.A."/>
            <person name="Beletsky A.V."/>
            <person name="Kulichevskaya I.S."/>
            <person name="Mardanov A.V."/>
            <person name="Dedysh S.N."/>
        </authorList>
    </citation>
    <scope>NUCLEOTIDE SEQUENCE [LARGE SCALE GENOMIC DNA]</scope>
    <source>
        <strain evidence="4">SP5</strain>
    </source>
</reference>
<protein>
    <recommendedName>
        <fullName evidence="5">DUF1553 domain-containing protein</fullName>
    </recommendedName>
</protein>
<dbReference type="Proteomes" id="UP000214646">
    <property type="component" value="Unassembled WGS sequence"/>
</dbReference>
<dbReference type="Pfam" id="PF07587">
    <property type="entry name" value="PSD1"/>
    <property type="match status" value="1"/>
</dbReference>
<dbReference type="Pfam" id="PF07583">
    <property type="entry name" value="PSCyt2"/>
    <property type="match status" value="1"/>
</dbReference>
<dbReference type="AlphaFoldDB" id="A0A225D7F9"/>
<keyword evidence="4" id="KW-1185">Reference proteome</keyword>
<feature type="domain" description="DUF1549" evidence="1">
    <location>
        <begin position="6"/>
        <end position="222"/>
    </location>
</feature>
<dbReference type="InterPro" id="IPR022655">
    <property type="entry name" value="DUF1553"/>
</dbReference>
<accession>A0A225D7F9</accession>
<comment type="caution">
    <text evidence="3">The sequence shown here is derived from an EMBL/GenBank/DDBJ whole genome shotgun (WGS) entry which is preliminary data.</text>
</comment>
<dbReference type="InterPro" id="IPR011444">
    <property type="entry name" value="DUF1549"/>
</dbReference>
<sequence>MCRTDVDRFILAALEAKRLALNPEADRPTLIRCVSFDLTGLPPAIAEIDAYLADTSPNAYEKMVDRYLAAPAYGERWGKHWLDAAGYADSNGYFNADSDRPFAWRYRDYVVRSLNADKPYDKFVYEQIAGDELVGFAPGGDVTPNMVEALTATHFLRNAPDGTGESDGNPDEVRTDRLTVLEGNVQNVMNCLLGVTVQCARCHDHKFEPVTQEEYYRLQAILFPVYNPERWATPNARVVTVGTRPELAVWQSRTALIDRQVKAIQGGLTAFAEPLREQFIGERLKDLDPPARDAVIEAVKALKEKRTPAQRALLKTHAKTVDVTDDELAKRFPEYATFRDGVKQAVAAREKDRPKPLDKLAAFVETDPNPAVHHLLKRGLHNQPGAEVRPGVPAALCTKTNTYQVETRPTGRVSTGQRTAFAKWVTSPENPLFARVMVNRVWQHHFGTGLVSTPDNLGLSGAKASHPDLLDYLAAEFVRGGWSLKALHRLILTSAVYRQSSAPRDGLDAIDPDNRLLARFPVRRLDAEAIRDAMLHISGELDPRVGGPFVASHRTPEGVVEIPEPSEGARRRSIYLQQRRTQVVSFLQLFDSPAIVTTCGKRTPSTVPLQSLALLNSEFARARGRSFAQRLARDAGDDAGKRMRLAFRLVYGRPPLDAEAAAGEKFLTAQRTAYANDKAGGERAWADVCQMLLASNAFLYVE</sequence>
<dbReference type="PANTHER" id="PTHR35889:SF3">
    <property type="entry name" value="F-BOX DOMAIN-CONTAINING PROTEIN"/>
    <property type="match status" value="1"/>
</dbReference>